<evidence type="ECO:0000313" key="4">
    <source>
        <dbReference type="EMBL" id="MBN8230932.1"/>
    </source>
</evidence>
<dbReference type="SUPFAM" id="SSF53850">
    <property type="entry name" value="Periplasmic binding protein-like II"/>
    <property type="match status" value="1"/>
</dbReference>
<comment type="caution">
    <text evidence="4">The sequence shown here is derived from an EMBL/GenBank/DDBJ whole genome shotgun (WGS) entry which is preliminary data.</text>
</comment>
<evidence type="ECO:0000256" key="2">
    <source>
        <dbReference type="SAM" id="SignalP"/>
    </source>
</evidence>
<dbReference type="SMART" id="SM00062">
    <property type="entry name" value="PBPb"/>
    <property type="match status" value="1"/>
</dbReference>
<proteinExistence type="predicted"/>
<name>A0ABS3DHW4_9BACT</name>
<dbReference type="PANTHER" id="PTHR35936:SF17">
    <property type="entry name" value="ARGININE-BINDING EXTRACELLULAR PROTEIN ARTP"/>
    <property type="match status" value="1"/>
</dbReference>
<sequence>MSVLLPWTVGLLLFASGASPASSSEPRPERVLRVCADPNNLPFSNARGEGFENRLAELLGRELKARVEYTWWAQRRGFIRSTLKANLCDVVMGVPTELEMVLPTRPYYRSTYVFVTKKDGGPKVHSFDDPVLHQVKVGVHLVGDDFSNTPPAHALTRRGIIQNVAGYSLYGDYAEDSPPSALVEAVRKGDVDVAVVWGPLAGYYARRPGVPLTLTPVSPQVDPPGLVFAFDIAVGVRKGDKALRDELDAVLTRRKREVRALLASYGVPSP</sequence>
<gene>
    <name evidence="4" type="ORF">JYK02_25775</name>
</gene>
<evidence type="ECO:0000259" key="3">
    <source>
        <dbReference type="SMART" id="SM00062"/>
    </source>
</evidence>
<keyword evidence="5" id="KW-1185">Reference proteome</keyword>
<dbReference type="InterPro" id="IPR001638">
    <property type="entry name" value="Solute-binding_3/MltF_N"/>
</dbReference>
<feature type="domain" description="Solute-binding protein family 3/N-terminal" evidence="3">
    <location>
        <begin position="31"/>
        <end position="268"/>
    </location>
</feature>
<dbReference type="EMBL" id="JAFIMU010000007">
    <property type="protein sequence ID" value="MBN8230932.1"/>
    <property type="molecule type" value="Genomic_DNA"/>
</dbReference>
<accession>A0ABS3DHW4</accession>
<dbReference type="Proteomes" id="UP000664052">
    <property type="component" value="Unassembled WGS sequence"/>
</dbReference>
<dbReference type="InterPro" id="IPR022448">
    <property type="entry name" value="Quinoprotein_dehydrogenase"/>
</dbReference>
<dbReference type="PANTHER" id="PTHR35936">
    <property type="entry name" value="MEMBRANE-BOUND LYTIC MUREIN TRANSGLYCOSYLASE F"/>
    <property type="match status" value="1"/>
</dbReference>
<organism evidence="4 5">
    <name type="scientific">Corallococcus macrosporus</name>
    <dbReference type="NCBI Taxonomy" id="35"/>
    <lineage>
        <taxon>Bacteria</taxon>
        <taxon>Pseudomonadati</taxon>
        <taxon>Myxococcota</taxon>
        <taxon>Myxococcia</taxon>
        <taxon>Myxococcales</taxon>
        <taxon>Cystobacterineae</taxon>
        <taxon>Myxococcaceae</taxon>
        <taxon>Corallococcus</taxon>
    </lineage>
</organism>
<dbReference type="Pfam" id="PF00497">
    <property type="entry name" value="SBP_bac_3"/>
    <property type="match status" value="1"/>
</dbReference>
<feature type="signal peptide" evidence="2">
    <location>
        <begin position="1"/>
        <end position="21"/>
    </location>
</feature>
<dbReference type="RefSeq" id="WP_207054822.1">
    <property type="nucleotide sequence ID" value="NZ_JAFIMU010000007.1"/>
</dbReference>
<reference evidence="4 5" key="1">
    <citation type="submission" date="2021-02" db="EMBL/GenBank/DDBJ databases">
        <title>De Novo genome assembly of isolated myxobacteria.</title>
        <authorList>
            <person name="Stevens D.C."/>
        </authorList>
    </citation>
    <scope>NUCLEOTIDE SEQUENCE [LARGE SCALE GENOMIC DNA]</scope>
    <source>
        <strain evidence="4 5">ATCC 29039</strain>
    </source>
</reference>
<evidence type="ECO:0000313" key="5">
    <source>
        <dbReference type="Proteomes" id="UP000664052"/>
    </source>
</evidence>
<dbReference type="Gene3D" id="3.40.190.10">
    <property type="entry name" value="Periplasmic binding protein-like II"/>
    <property type="match status" value="2"/>
</dbReference>
<dbReference type="NCBIfam" id="TIGR03871">
    <property type="entry name" value="ABC_peri_MoxJ_2"/>
    <property type="match status" value="1"/>
</dbReference>
<evidence type="ECO:0000256" key="1">
    <source>
        <dbReference type="ARBA" id="ARBA00022729"/>
    </source>
</evidence>
<protein>
    <submittedName>
        <fullName evidence="4">Substrate-binding domain-containing protein</fullName>
    </submittedName>
</protein>
<feature type="chain" id="PRO_5046385312" evidence="2">
    <location>
        <begin position="22"/>
        <end position="270"/>
    </location>
</feature>
<keyword evidence="1 2" id="KW-0732">Signal</keyword>